<dbReference type="Proteomes" id="UP000301751">
    <property type="component" value="Unassembled WGS sequence"/>
</dbReference>
<comment type="caution">
    <text evidence="6">The sequence shown here is derived from an EMBL/GenBank/DDBJ whole genome shotgun (WGS) entry which is preliminary data.</text>
</comment>
<dbReference type="GO" id="GO:0030288">
    <property type="term" value="C:outer membrane-bounded periplasmic space"/>
    <property type="evidence" value="ECO:0007669"/>
    <property type="project" value="UniProtKB-ARBA"/>
</dbReference>
<dbReference type="GO" id="GO:1904680">
    <property type="term" value="F:peptide transmembrane transporter activity"/>
    <property type="evidence" value="ECO:0007669"/>
    <property type="project" value="TreeGrafter"/>
</dbReference>
<dbReference type="GO" id="GO:0043190">
    <property type="term" value="C:ATP-binding cassette (ABC) transporter complex"/>
    <property type="evidence" value="ECO:0007669"/>
    <property type="project" value="InterPro"/>
</dbReference>
<dbReference type="PANTHER" id="PTHR30290:SF10">
    <property type="entry name" value="PERIPLASMIC OLIGOPEPTIDE-BINDING PROTEIN-RELATED"/>
    <property type="match status" value="1"/>
</dbReference>
<gene>
    <name evidence="6" type="primary">hbpA</name>
    <name evidence="6" type="ORF">AQPW35_42640</name>
</gene>
<sequence length="616" mass="68977">MAEQHPLSPASPGRRQWLATTGAAGLAGWAVPATAADDNPPKTLRYAFPVAETGFDPSKVSDLYSRICTAHMFEALFCYDHLARPSRVKPLTAAALPEISADFRRFTIRIRPGIFFADDPAFQGKQRELVAADYVYSLKRFADPANKSPAWGEVAEVGYSGLAALRQRAIDTRTPFDYDAEVPGLQALDRHTLQLTVDEPRPRLVEYLADNGLYGAVAREVVQFYGDKIAEHPVGTGPFRLARWRRSSEMVFDRSPSYRQRVYEDDATPAPGDAEGQALLARFKGRRLPLVDRVVVSIIEEQQPRWLSFLNAQQDFIERVPEEFSNVALPGGQVAPNLARQGITAYRTVGPEGVLTIYNMEDPVVGGYTPARIALRRALNLAVDIPREITLARRGQAIPAQSPSVPHTTGYDPVYRSEMGEYSPAKARALLDMHGYIDRDGDGWREQPDGQPLTLVRRTFPSSFERQLDELWQKNMTAIGIRVEFKFAKWPENLKAAQAGKFQVWRVGSSASRLDGQGAFERLYGPSSGAANLSRFKLPAYDAVYTRMSALPNGPERDALFREAKRISAVYAPYKQHVHRMYNDMAHPWLVGYRRALFGNRWWHMVDIDPARKPAG</sequence>
<dbReference type="InterPro" id="IPR006311">
    <property type="entry name" value="TAT_signal"/>
</dbReference>
<evidence type="ECO:0000256" key="3">
    <source>
        <dbReference type="ARBA" id="ARBA00022448"/>
    </source>
</evidence>
<dbReference type="Gene3D" id="3.40.190.10">
    <property type="entry name" value="Periplasmic binding protein-like II"/>
    <property type="match status" value="1"/>
</dbReference>
<dbReference type="PIRSF" id="PIRSF002741">
    <property type="entry name" value="MppA"/>
    <property type="match status" value="1"/>
</dbReference>
<dbReference type="InterPro" id="IPR030678">
    <property type="entry name" value="Peptide/Ni-bd"/>
</dbReference>
<dbReference type="Pfam" id="PF00496">
    <property type="entry name" value="SBP_bac_5"/>
    <property type="match status" value="1"/>
</dbReference>
<keyword evidence="3" id="KW-0813">Transport</keyword>
<evidence type="ECO:0000256" key="1">
    <source>
        <dbReference type="ARBA" id="ARBA00004196"/>
    </source>
</evidence>
<dbReference type="InterPro" id="IPR039424">
    <property type="entry name" value="SBP_5"/>
</dbReference>
<comment type="similarity">
    <text evidence="2">Belongs to the bacterial solute-binding protein 5 family.</text>
</comment>
<evidence type="ECO:0000313" key="7">
    <source>
        <dbReference type="Proteomes" id="UP000301751"/>
    </source>
</evidence>
<keyword evidence="4" id="KW-0732">Signal</keyword>
<dbReference type="Gene3D" id="3.10.105.10">
    <property type="entry name" value="Dipeptide-binding Protein, Domain 3"/>
    <property type="match status" value="1"/>
</dbReference>
<proteinExistence type="inferred from homology"/>
<dbReference type="InterPro" id="IPR000914">
    <property type="entry name" value="SBP_5_dom"/>
</dbReference>
<evidence type="ECO:0000313" key="6">
    <source>
        <dbReference type="EMBL" id="GCL65183.1"/>
    </source>
</evidence>
<protein>
    <submittedName>
        <fullName evidence="6">Heme-binding protein</fullName>
    </submittedName>
</protein>
<dbReference type="EMBL" id="BJCL01000014">
    <property type="protein sequence ID" value="GCL65183.1"/>
    <property type="molecule type" value="Genomic_DNA"/>
</dbReference>
<feature type="domain" description="Solute-binding protein family 5" evidence="5">
    <location>
        <begin position="88"/>
        <end position="528"/>
    </location>
</feature>
<name>A0A480AV05_9BURK</name>
<dbReference type="AlphaFoldDB" id="A0A480AV05"/>
<evidence type="ECO:0000259" key="5">
    <source>
        <dbReference type="Pfam" id="PF00496"/>
    </source>
</evidence>
<keyword evidence="7" id="KW-1185">Reference proteome</keyword>
<dbReference type="PANTHER" id="PTHR30290">
    <property type="entry name" value="PERIPLASMIC BINDING COMPONENT OF ABC TRANSPORTER"/>
    <property type="match status" value="1"/>
</dbReference>
<dbReference type="OrthoDB" id="9801912at2"/>
<reference evidence="7" key="1">
    <citation type="submission" date="2019-03" db="EMBL/GenBank/DDBJ databases">
        <title>Aquabacterium pictum sp.nov., the first bacteriochlorophyll a-containing freshwater bacterium in the genus Aquabacterium of the class Betaproteobacteria.</title>
        <authorList>
            <person name="Hirose S."/>
            <person name="Tank M."/>
            <person name="Hara E."/>
            <person name="Tamaki H."/>
            <person name="Takaichi S."/>
            <person name="Haruta S."/>
            <person name="Hanada S."/>
        </authorList>
    </citation>
    <scope>NUCLEOTIDE SEQUENCE [LARGE SCALE GENOMIC DNA]</scope>
    <source>
        <strain evidence="7">W35</strain>
    </source>
</reference>
<dbReference type="PROSITE" id="PS51318">
    <property type="entry name" value="TAT"/>
    <property type="match status" value="1"/>
</dbReference>
<organism evidence="6 7">
    <name type="scientific">Pseudaquabacterium pictum</name>
    <dbReference type="NCBI Taxonomy" id="2315236"/>
    <lineage>
        <taxon>Bacteria</taxon>
        <taxon>Pseudomonadati</taxon>
        <taxon>Pseudomonadota</taxon>
        <taxon>Betaproteobacteria</taxon>
        <taxon>Burkholderiales</taxon>
        <taxon>Sphaerotilaceae</taxon>
        <taxon>Pseudaquabacterium</taxon>
    </lineage>
</organism>
<dbReference type="SUPFAM" id="SSF53850">
    <property type="entry name" value="Periplasmic binding protein-like II"/>
    <property type="match status" value="1"/>
</dbReference>
<evidence type="ECO:0000256" key="2">
    <source>
        <dbReference type="ARBA" id="ARBA00005695"/>
    </source>
</evidence>
<dbReference type="GO" id="GO:0015833">
    <property type="term" value="P:peptide transport"/>
    <property type="evidence" value="ECO:0007669"/>
    <property type="project" value="TreeGrafter"/>
</dbReference>
<evidence type="ECO:0000256" key="4">
    <source>
        <dbReference type="ARBA" id="ARBA00022729"/>
    </source>
</evidence>
<dbReference type="RefSeq" id="WP_137734899.1">
    <property type="nucleotide sequence ID" value="NZ_BJCL01000014.1"/>
</dbReference>
<comment type="subcellular location">
    <subcellularLocation>
        <location evidence="1">Cell envelope</location>
    </subcellularLocation>
</comment>
<accession>A0A480AV05</accession>